<dbReference type="RefSeq" id="WP_161811187.1">
    <property type="nucleotide sequence ID" value="NZ_BLJN01000001.1"/>
</dbReference>
<dbReference type="Proteomes" id="UP000445000">
    <property type="component" value="Unassembled WGS sequence"/>
</dbReference>
<dbReference type="InterPro" id="IPR050546">
    <property type="entry name" value="Glycosyl_Hydrlase_16"/>
</dbReference>
<reference evidence="5" key="1">
    <citation type="submission" date="2020-01" db="EMBL/GenBank/DDBJ databases">
        <title>'Steroidobacter agaridevorans' sp. nov., agar-degrading bacteria isolated from rhizosphere soils.</title>
        <authorList>
            <person name="Ikenaga M."/>
            <person name="Kataoka M."/>
            <person name="Murouchi A."/>
            <person name="Katsuragi S."/>
            <person name="Sakai M."/>
        </authorList>
    </citation>
    <scope>NUCLEOTIDE SEQUENCE [LARGE SCALE GENOMIC DNA]</scope>
    <source>
        <strain evidence="5">YU21-B</strain>
    </source>
</reference>
<dbReference type="InterPro" id="IPR000757">
    <property type="entry name" value="Beta-glucanase-like"/>
</dbReference>
<dbReference type="EMBL" id="BLJN01000001">
    <property type="protein sequence ID" value="GFE79527.1"/>
    <property type="molecule type" value="Genomic_DNA"/>
</dbReference>
<dbReference type="Pfam" id="PF00722">
    <property type="entry name" value="Glyco_hydro_16"/>
    <property type="match status" value="1"/>
</dbReference>
<proteinExistence type="inferred from homology"/>
<dbReference type="InterPro" id="IPR013320">
    <property type="entry name" value="ConA-like_dom_sf"/>
</dbReference>
<feature type="chain" id="PRO_5032756462" description="GH16 domain-containing protein" evidence="2">
    <location>
        <begin position="19"/>
        <end position="303"/>
    </location>
</feature>
<feature type="signal peptide" evidence="2">
    <location>
        <begin position="1"/>
        <end position="18"/>
    </location>
</feature>
<evidence type="ECO:0000259" key="3">
    <source>
        <dbReference type="PROSITE" id="PS51762"/>
    </source>
</evidence>
<feature type="domain" description="GH16" evidence="3">
    <location>
        <begin position="78"/>
        <end position="303"/>
    </location>
</feature>
<evidence type="ECO:0000313" key="5">
    <source>
        <dbReference type="Proteomes" id="UP000445000"/>
    </source>
</evidence>
<comment type="similarity">
    <text evidence="1">Belongs to the glycosyl hydrolase 16 family.</text>
</comment>
<name>A0A829Y8B0_9GAMM</name>
<accession>A0A829Y8B0</accession>
<dbReference type="PROSITE" id="PS51762">
    <property type="entry name" value="GH16_2"/>
    <property type="match status" value="1"/>
</dbReference>
<dbReference type="GO" id="GO:0005975">
    <property type="term" value="P:carbohydrate metabolic process"/>
    <property type="evidence" value="ECO:0007669"/>
    <property type="project" value="InterPro"/>
</dbReference>
<evidence type="ECO:0000313" key="4">
    <source>
        <dbReference type="EMBL" id="GFE79527.1"/>
    </source>
</evidence>
<dbReference type="PANTHER" id="PTHR10963:SF55">
    <property type="entry name" value="GLYCOSIDE HYDROLASE FAMILY 16 PROTEIN"/>
    <property type="match status" value="1"/>
</dbReference>
<keyword evidence="2" id="KW-0732">Signal</keyword>
<sequence length="303" mass="34904">MSIIALAAAAATACTALLGPPIDPARPYKQTGEFELVKDYTFGRSRKDATIDTRAKLDREFFYRYIYENGKLDGLKTYWSYHRDYPDGDPRSLHVFDDCTLTLKGRIPPGGGLKPRGLESGMLRGKLPVTDGMYIEMRAKLPTGVGAWPAFWLNPGVQYPDGKFSELPWPPEIDIFEFFNWQGRPETRVMTGYVQTHKNPERYGPPKDLWTKFKKNEYIPGFDFSADFHVFSLDWVKDQPIWLLDGEPIKQTYYVWSKPVPAHILVTNQLGMILKGVDVSSMKADESQWNYAIDYIRVWRRKQ</sequence>
<evidence type="ECO:0000256" key="1">
    <source>
        <dbReference type="ARBA" id="ARBA00006865"/>
    </source>
</evidence>
<dbReference type="GO" id="GO:0004553">
    <property type="term" value="F:hydrolase activity, hydrolyzing O-glycosyl compounds"/>
    <property type="evidence" value="ECO:0007669"/>
    <property type="project" value="InterPro"/>
</dbReference>
<gene>
    <name evidence="4" type="ORF">GCM10011487_15270</name>
</gene>
<protein>
    <recommendedName>
        <fullName evidence="3">GH16 domain-containing protein</fullName>
    </recommendedName>
</protein>
<dbReference type="SUPFAM" id="SSF49899">
    <property type="entry name" value="Concanavalin A-like lectins/glucanases"/>
    <property type="match status" value="1"/>
</dbReference>
<dbReference type="PANTHER" id="PTHR10963">
    <property type="entry name" value="GLYCOSYL HYDROLASE-RELATED"/>
    <property type="match status" value="1"/>
</dbReference>
<comment type="caution">
    <text evidence="4">The sequence shown here is derived from an EMBL/GenBank/DDBJ whole genome shotgun (WGS) entry which is preliminary data.</text>
</comment>
<dbReference type="Gene3D" id="2.60.120.200">
    <property type="match status" value="1"/>
</dbReference>
<keyword evidence="5" id="KW-1185">Reference proteome</keyword>
<dbReference type="AlphaFoldDB" id="A0A829Y8B0"/>
<evidence type="ECO:0000256" key="2">
    <source>
        <dbReference type="SAM" id="SignalP"/>
    </source>
</evidence>
<organism evidence="4 5">
    <name type="scientific">Steroidobacter agaridevorans</name>
    <dbReference type="NCBI Taxonomy" id="2695856"/>
    <lineage>
        <taxon>Bacteria</taxon>
        <taxon>Pseudomonadati</taxon>
        <taxon>Pseudomonadota</taxon>
        <taxon>Gammaproteobacteria</taxon>
        <taxon>Steroidobacterales</taxon>
        <taxon>Steroidobacteraceae</taxon>
        <taxon>Steroidobacter</taxon>
    </lineage>
</organism>